<evidence type="ECO:0000313" key="12">
    <source>
        <dbReference type="EMBL" id="MBR0652411.1"/>
    </source>
</evidence>
<name>A0ABS5EN13_9PROT</name>
<evidence type="ECO:0000256" key="6">
    <source>
        <dbReference type="ARBA" id="ARBA00023136"/>
    </source>
</evidence>
<comment type="similarity">
    <text evidence="8">Belongs to the TonB-dependent receptor family.</text>
</comment>
<proteinExistence type="inferred from homology"/>
<dbReference type="InterPro" id="IPR036942">
    <property type="entry name" value="Beta-barrel_TonB_sf"/>
</dbReference>
<evidence type="ECO:0000256" key="9">
    <source>
        <dbReference type="PROSITE-ProRule" id="PRU10144"/>
    </source>
</evidence>
<keyword evidence="12" id="KW-0675">Receptor</keyword>
<comment type="subcellular location">
    <subcellularLocation>
        <location evidence="1 8">Cell outer membrane</location>
        <topology evidence="1 8">Multi-pass membrane protein</topology>
    </subcellularLocation>
</comment>
<keyword evidence="7 8" id="KW-0998">Cell outer membrane</keyword>
<accession>A0ABS5EN13</accession>
<dbReference type="Gene3D" id="2.40.170.20">
    <property type="entry name" value="TonB-dependent receptor, beta-barrel domain"/>
    <property type="match status" value="1"/>
</dbReference>
<reference evidence="13" key="1">
    <citation type="journal article" date="2021" name="Syst. Appl. Microbiol.">
        <title>Roseomonas hellenica sp. nov., isolated from roots of wild-growing Alkanna tinctoria.</title>
        <authorList>
            <person name="Rat A."/>
            <person name="Naranjo H.D."/>
            <person name="Lebbe L."/>
            <person name="Cnockaert M."/>
            <person name="Krigas N."/>
            <person name="Grigoriadou K."/>
            <person name="Maloupa E."/>
            <person name="Willems A."/>
        </authorList>
    </citation>
    <scope>NUCLEOTIDE SEQUENCE [LARGE SCALE GENOMIC DNA]</scope>
    <source>
        <strain evidence="13">LMG 31159</strain>
    </source>
</reference>
<keyword evidence="13" id="KW-1185">Reference proteome</keyword>
<evidence type="ECO:0000256" key="10">
    <source>
        <dbReference type="SAM" id="MobiDB-lite"/>
    </source>
</evidence>
<evidence type="ECO:0000256" key="7">
    <source>
        <dbReference type="ARBA" id="ARBA00023237"/>
    </source>
</evidence>
<dbReference type="PANTHER" id="PTHR30069:SF28">
    <property type="entry name" value="TONB-DEPENDENT RECEPTOR YNCD-RELATED"/>
    <property type="match status" value="1"/>
</dbReference>
<dbReference type="Pfam" id="PF00593">
    <property type="entry name" value="TonB_dep_Rec_b-barrel"/>
    <property type="match status" value="1"/>
</dbReference>
<keyword evidence="5" id="KW-0798">TonB box</keyword>
<evidence type="ECO:0000256" key="4">
    <source>
        <dbReference type="ARBA" id="ARBA00022692"/>
    </source>
</evidence>
<dbReference type="Gene3D" id="2.170.130.10">
    <property type="entry name" value="TonB-dependent receptor, plug domain"/>
    <property type="match status" value="1"/>
</dbReference>
<dbReference type="EMBL" id="JAAEDI010000028">
    <property type="protein sequence ID" value="MBR0652411.1"/>
    <property type="molecule type" value="Genomic_DNA"/>
</dbReference>
<dbReference type="PROSITE" id="PS52016">
    <property type="entry name" value="TONB_DEPENDENT_REC_3"/>
    <property type="match status" value="1"/>
</dbReference>
<evidence type="ECO:0000259" key="11">
    <source>
        <dbReference type="Pfam" id="PF00593"/>
    </source>
</evidence>
<feature type="region of interest" description="Disordered" evidence="10">
    <location>
        <begin position="1"/>
        <end position="22"/>
    </location>
</feature>
<keyword evidence="3 8" id="KW-1134">Transmembrane beta strand</keyword>
<evidence type="ECO:0000256" key="2">
    <source>
        <dbReference type="ARBA" id="ARBA00022448"/>
    </source>
</evidence>
<dbReference type="InterPro" id="IPR000531">
    <property type="entry name" value="Beta-barrel_TonB"/>
</dbReference>
<keyword evidence="4 8" id="KW-0812">Transmembrane</keyword>
<evidence type="ECO:0000256" key="5">
    <source>
        <dbReference type="ARBA" id="ARBA00023077"/>
    </source>
</evidence>
<keyword evidence="2 8" id="KW-0813">Transport</keyword>
<comment type="caution">
    <text evidence="12">The sequence shown here is derived from an EMBL/GenBank/DDBJ whole genome shotgun (WGS) entry which is preliminary data.</text>
</comment>
<evidence type="ECO:0000256" key="3">
    <source>
        <dbReference type="ARBA" id="ARBA00022452"/>
    </source>
</evidence>
<dbReference type="PROSITE" id="PS01156">
    <property type="entry name" value="TONB_DEPENDENT_REC_2"/>
    <property type="match status" value="1"/>
</dbReference>
<evidence type="ECO:0000256" key="1">
    <source>
        <dbReference type="ARBA" id="ARBA00004571"/>
    </source>
</evidence>
<evidence type="ECO:0000313" key="13">
    <source>
        <dbReference type="Proteomes" id="UP000698752"/>
    </source>
</evidence>
<dbReference type="InterPro" id="IPR039426">
    <property type="entry name" value="TonB-dep_rcpt-like"/>
</dbReference>
<dbReference type="RefSeq" id="WP_211871130.1">
    <property type="nucleotide sequence ID" value="NZ_JAAEDI010000028.1"/>
</dbReference>
<dbReference type="InterPro" id="IPR037066">
    <property type="entry name" value="Plug_dom_sf"/>
</dbReference>
<gene>
    <name evidence="12" type="ORF">GXW78_22335</name>
</gene>
<dbReference type="Proteomes" id="UP000698752">
    <property type="component" value="Unassembled WGS sequence"/>
</dbReference>
<dbReference type="PANTHER" id="PTHR30069">
    <property type="entry name" value="TONB-DEPENDENT OUTER MEMBRANE RECEPTOR"/>
    <property type="match status" value="1"/>
</dbReference>
<feature type="short sequence motif" description="TonB C-terminal box" evidence="9">
    <location>
        <begin position="638"/>
        <end position="655"/>
    </location>
</feature>
<organism evidence="12 13">
    <name type="scientific">Neoroseomonas terrae</name>
    <dbReference type="NCBI Taxonomy" id="424799"/>
    <lineage>
        <taxon>Bacteria</taxon>
        <taxon>Pseudomonadati</taxon>
        <taxon>Pseudomonadota</taxon>
        <taxon>Alphaproteobacteria</taxon>
        <taxon>Acetobacterales</taxon>
        <taxon>Acetobacteraceae</taxon>
        <taxon>Neoroseomonas</taxon>
    </lineage>
</organism>
<dbReference type="CDD" id="cd01347">
    <property type="entry name" value="ligand_gated_channel"/>
    <property type="match status" value="1"/>
</dbReference>
<protein>
    <submittedName>
        <fullName evidence="12">TonB-dependent receptor</fullName>
    </submittedName>
</protein>
<dbReference type="InterPro" id="IPR010917">
    <property type="entry name" value="TonB_rcpt_CS"/>
</dbReference>
<keyword evidence="6 8" id="KW-0472">Membrane</keyword>
<dbReference type="SUPFAM" id="SSF56935">
    <property type="entry name" value="Porins"/>
    <property type="match status" value="1"/>
</dbReference>
<sequence length="655" mass="71698">MLVVAPRVPSTPTHPSNADAEAAARQIPGNVSIVPDDAFRDRPGVTTIRDVLLYTPGVFAEPKWGEDTRLSIRGSGTSRNFHLRGVRLYQDRMPINQADGSGDFQELDPLTFQRVEVFRGANAFMLGANTLGGGINFITPTGRSNPGVLLRGEGGSFGMARGQAAYGISGTGWDTWGTFTSMTQEGFRDHSAGRSYRVNANGAYQWSDMAETRIFATYNNIWQQIPGSLTRSQALTTPRMANAANLVGDYMRNLESFRVGTVTGIRPQEGALIEIGGGYVHRALDHPIFQYLEQNSNDFVLFGRSSIEGTVAGLENSLTIGFNAGLGRMVNRRFVNIGGRAGQQTYGSVDDATTLDAYAQNSLTVLPGLQLIAGLSLGYAMRDSDDDFLSNGDQSGSGTWSWTNPRLGLLWQATPDAQVFANLAWATEPPTFTDLIPQVPQGGFQNLEAQRSTTIEVGTRGATPAFSWEVALYRSWIRDEIQLFTFGNGMDFAVNADRTIHQGIEAGAAWTFLRDSFAAGDNWTLTQAYTFSDFYFDGDPVYGDNQLPGVPRHLYRAELRYRHSSGGWIAPNVEWVPQAYYVDNANTLKTDAYFLVGIRAGWEFSNGMSAFVEARNLADTKYIASASVIPRATPQSQLFEPGTGRAVYAGLQYRF</sequence>
<feature type="domain" description="TonB-dependent receptor-like beta-barrel" evidence="11">
    <location>
        <begin position="129"/>
        <end position="617"/>
    </location>
</feature>
<evidence type="ECO:0000256" key="8">
    <source>
        <dbReference type="PROSITE-ProRule" id="PRU01360"/>
    </source>
</evidence>